<dbReference type="PANTHER" id="PTHR48050:SF13">
    <property type="entry name" value="STEROL 3-BETA-GLUCOSYLTRANSFERASE UGT80A2"/>
    <property type="match status" value="1"/>
</dbReference>
<feature type="domain" description="Erythromycin biosynthesis protein CIII-like C-terminal" evidence="2">
    <location>
        <begin position="306"/>
        <end position="403"/>
    </location>
</feature>
<dbReference type="InterPro" id="IPR002213">
    <property type="entry name" value="UDP_glucos_trans"/>
</dbReference>
<reference evidence="3 4" key="1">
    <citation type="submission" date="2016-10" db="EMBL/GenBank/DDBJ databases">
        <authorList>
            <person name="de Groot N.N."/>
        </authorList>
    </citation>
    <scope>NUCLEOTIDE SEQUENCE [LARGE SCALE GENOMIC DNA]</scope>
    <source>
        <strain evidence="3 4">DSM 44908</strain>
    </source>
</reference>
<proteinExistence type="predicted"/>
<dbReference type="Pfam" id="PF03033">
    <property type="entry name" value="Glyco_transf_28"/>
    <property type="match status" value="1"/>
</dbReference>
<dbReference type="Gene3D" id="3.40.50.2000">
    <property type="entry name" value="Glycogen Phosphorylase B"/>
    <property type="match status" value="2"/>
</dbReference>
<keyword evidence="3" id="KW-0808">Transferase</keyword>
<dbReference type="PANTHER" id="PTHR48050">
    <property type="entry name" value="STEROL 3-BETA-GLUCOSYLTRANSFERASE"/>
    <property type="match status" value="1"/>
</dbReference>
<dbReference type="InterPro" id="IPR004276">
    <property type="entry name" value="GlycoTrans_28_N"/>
</dbReference>
<evidence type="ECO:0000259" key="1">
    <source>
        <dbReference type="Pfam" id="PF03033"/>
    </source>
</evidence>
<dbReference type="InterPro" id="IPR010610">
    <property type="entry name" value="EryCIII-like_C"/>
</dbReference>
<evidence type="ECO:0000259" key="2">
    <source>
        <dbReference type="Pfam" id="PF06722"/>
    </source>
</evidence>
<gene>
    <name evidence="3" type="ORF">SAMN05444374_102247</name>
</gene>
<protein>
    <submittedName>
        <fullName evidence="3">UDP:flavonoid glycosyltransferase YjiC, YdhE family</fullName>
    </submittedName>
</protein>
<dbReference type="GO" id="GO:0005975">
    <property type="term" value="P:carbohydrate metabolic process"/>
    <property type="evidence" value="ECO:0007669"/>
    <property type="project" value="InterPro"/>
</dbReference>
<name>A0A1I0SSD0_9NOCA</name>
<dbReference type="GO" id="GO:0008194">
    <property type="term" value="F:UDP-glycosyltransferase activity"/>
    <property type="evidence" value="ECO:0007669"/>
    <property type="project" value="InterPro"/>
</dbReference>
<dbReference type="GO" id="GO:0033072">
    <property type="term" value="P:vancomycin biosynthetic process"/>
    <property type="evidence" value="ECO:0007669"/>
    <property type="project" value="UniProtKB-ARBA"/>
</dbReference>
<evidence type="ECO:0000313" key="4">
    <source>
        <dbReference type="Proteomes" id="UP000182054"/>
    </source>
</evidence>
<dbReference type="EMBL" id="FOJN01000002">
    <property type="protein sequence ID" value="SFA42414.1"/>
    <property type="molecule type" value="Genomic_DNA"/>
</dbReference>
<sequence length="422" mass="44705">MRVVVAVSGTRGDVQPASHLAAELHSRGHDVVAAFPPNLTSLATDHGVPVEPFGYDTRAHLASDVVRRGSHGSVIDRVRSAGELWNLGWSEMTRDLSALVHRDRPDVVVTGITTEQVAAPLAESVRAAVVGLHHAPVRTNDVHLPGFGADGLPAPVTRAAWAVYENVLWTATRRRENTLRAGLGLPSARRPVPYRLADAGAVEIQAYDRALCPPPAGFDGDRRPLVGFLGGAPAPSPLHSELAAWLDAGDPPVHIGFGSMPLRAAERSLRRVSEAVRSLGLRALVAPGWNDLDRDVEQEFGPDADVRVLSGHVDHAALFPRCSVVVHHGGAGTTAAVLRAGRPAVVRPVSADQPFWGRRLEDVGAGVMLRGDDPTPSALASAIEAAAARSDGARRMQDALVDPERAVARAADLVESRIPVAR</sequence>
<dbReference type="OrthoDB" id="3253247at2"/>
<evidence type="ECO:0000313" key="3">
    <source>
        <dbReference type="EMBL" id="SFA42414.1"/>
    </source>
</evidence>
<dbReference type="FunFam" id="3.40.50.2000:FF:000009">
    <property type="entry name" value="Sterol 3-beta-glucosyltransferase UGT80A2"/>
    <property type="match status" value="1"/>
</dbReference>
<accession>A0A1I0SSD0</accession>
<feature type="domain" description="Glycosyltransferase family 28 N-terminal" evidence="1">
    <location>
        <begin position="3"/>
        <end position="60"/>
    </location>
</feature>
<dbReference type="GO" id="GO:0016758">
    <property type="term" value="F:hexosyltransferase activity"/>
    <property type="evidence" value="ECO:0007669"/>
    <property type="project" value="InterPro"/>
</dbReference>
<dbReference type="AlphaFoldDB" id="A0A1I0SSD0"/>
<dbReference type="Proteomes" id="UP000182054">
    <property type="component" value="Unassembled WGS sequence"/>
</dbReference>
<dbReference type="CDD" id="cd03784">
    <property type="entry name" value="GT1_Gtf-like"/>
    <property type="match status" value="1"/>
</dbReference>
<dbReference type="Pfam" id="PF06722">
    <property type="entry name" value="EryCIII-like_C"/>
    <property type="match status" value="1"/>
</dbReference>
<dbReference type="RefSeq" id="WP_068366619.1">
    <property type="nucleotide sequence ID" value="NZ_FOJN01000002.1"/>
</dbReference>
<organism evidence="3 4">
    <name type="scientific">Rhodococcoides kroppenstedtii</name>
    <dbReference type="NCBI Taxonomy" id="293050"/>
    <lineage>
        <taxon>Bacteria</taxon>
        <taxon>Bacillati</taxon>
        <taxon>Actinomycetota</taxon>
        <taxon>Actinomycetes</taxon>
        <taxon>Mycobacteriales</taxon>
        <taxon>Nocardiaceae</taxon>
        <taxon>Rhodococcoides</taxon>
    </lineage>
</organism>
<dbReference type="GeneID" id="85484715"/>
<dbReference type="SUPFAM" id="SSF53756">
    <property type="entry name" value="UDP-Glycosyltransferase/glycogen phosphorylase"/>
    <property type="match status" value="1"/>
</dbReference>
<dbReference type="InterPro" id="IPR050426">
    <property type="entry name" value="Glycosyltransferase_28"/>
</dbReference>